<organism evidence="1 2">
    <name type="scientific">Pyrolobus fumarii (strain DSM 11204 / 1A)</name>
    <dbReference type="NCBI Taxonomy" id="694429"/>
    <lineage>
        <taxon>Archaea</taxon>
        <taxon>Thermoproteota</taxon>
        <taxon>Thermoprotei</taxon>
        <taxon>Desulfurococcales</taxon>
        <taxon>Pyrodictiaceae</taxon>
        <taxon>Pyrolobus</taxon>
    </lineage>
</organism>
<protein>
    <submittedName>
        <fullName evidence="1">Uncharacterized protein</fullName>
    </submittedName>
</protein>
<sequence length="113" mass="12300">MQGAHSALAPENTIEVNAYALYNNGYGRVDASAKAYDSTDEVMVMIYARFDDTPVYCAIDFGQGYAYAYIDSKEAGIENVKYTYAEAEGENYNTGETVFVSAFASQSSGWCGC</sequence>
<dbReference type="KEGG" id="pfm:Pyrfu_1014"/>
<proteinExistence type="predicted"/>
<evidence type="ECO:0000313" key="2">
    <source>
        <dbReference type="Proteomes" id="UP000001037"/>
    </source>
</evidence>
<dbReference type="STRING" id="694429.Pyrfu_1014"/>
<accession>G0EER0</accession>
<dbReference type="InParanoid" id="G0EER0"/>
<dbReference type="AlphaFoldDB" id="G0EER0"/>
<dbReference type="Proteomes" id="UP000001037">
    <property type="component" value="Chromosome"/>
</dbReference>
<reference evidence="1 2" key="1">
    <citation type="journal article" date="2011" name="Stand. Genomic Sci.">
        <title>Complete genome sequence of the hyperthermophilic chemolithoautotroph Pyrolobus fumarii type strain (1A).</title>
        <authorList>
            <person name="Anderson I."/>
            <person name="Goker M."/>
            <person name="Nolan M."/>
            <person name="Lucas S."/>
            <person name="Hammon N."/>
            <person name="Deshpande S."/>
            <person name="Cheng J.F."/>
            <person name="Tapia R."/>
            <person name="Han C."/>
            <person name="Goodwin L."/>
            <person name="Pitluck S."/>
            <person name="Huntemann M."/>
            <person name="Liolios K."/>
            <person name="Ivanova N."/>
            <person name="Pagani I."/>
            <person name="Mavromatis K."/>
            <person name="Ovchinikova G."/>
            <person name="Pati A."/>
            <person name="Chen A."/>
            <person name="Palaniappan K."/>
            <person name="Land M."/>
            <person name="Hauser L."/>
            <person name="Brambilla E.M."/>
            <person name="Huber H."/>
            <person name="Yasawong M."/>
            <person name="Rohde M."/>
            <person name="Spring S."/>
            <person name="Abt B."/>
            <person name="Sikorski J."/>
            <person name="Wirth R."/>
            <person name="Detter J.C."/>
            <person name="Woyke T."/>
            <person name="Bristow J."/>
            <person name="Eisen J.A."/>
            <person name="Markowitz V."/>
            <person name="Hugenholtz P."/>
            <person name="Kyrpides N.C."/>
            <person name="Klenk H.P."/>
            <person name="Lapidus A."/>
        </authorList>
    </citation>
    <scope>NUCLEOTIDE SEQUENCE [LARGE SCALE GENOMIC DNA]</scope>
    <source>
        <strain evidence="2">DSM 11204 / 1A</strain>
    </source>
</reference>
<dbReference type="EMBL" id="CP002838">
    <property type="protein sequence ID" value="AEM38882.1"/>
    <property type="molecule type" value="Genomic_DNA"/>
</dbReference>
<evidence type="ECO:0000313" key="1">
    <source>
        <dbReference type="EMBL" id="AEM38882.1"/>
    </source>
</evidence>
<gene>
    <name evidence="1" type="ordered locus">Pyrfu_1014</name>
</gene>
<dbReference type="HOGENOM" id="CLU_2127927_0_0_2"/>
<keyword evidence="2" id="KW-1185">Reference proteome</keyword>
<name>G0EER0_PYRF1</name>
<dbReference type="GeneID" id="11139490"/>
<dbReference type="RefSeq" id="WP_014026559.1">
    <property type="nucleotide sequence ID" value="NC_015931.1"/>
</dbReference>